<dbReference type="PANTHER" id="PTHR44846:SF1">
    <property type="entry name" value="MANNOSYL-D-GLYCERATE TRANSPORT_METABOLISM SYSTEM REPRESSOR MNGR-RELATED"/>
    <property type="match status" value="1"/>
</dbReference>
<dbReference type="InterPro" id="IPR036388">
    <property type="entry name" value="WH-like_DNA-bd_sf"/>
</dbReference>
<dbReference type="InterPro" id="IPR000524">
    <property type="entry name" value="Tscrpt_reg_HTH_GntR"/>
</dbReference>
<dbReference type="InterPro" id="IPR036390">
    <property type="entry name" value="WH_DNA-bd_sf"/>
</dbReference>
<accession>A0A174A5Q1</accession>
<dbReference type="InterPro" id="IPR028978">
    <property type="entry name" value="Chorismate_lyase_/UTRA_dom_sf"/>
</dbReference>
<dbReference type="PROSITE" id="PS50949">
    <property type="entry name" value="HTH_GNTR"/>
    <property type="match status" value="1"/>
</dbReference>
<dbReference type="SUPFAM" id="SSF64288">
    <property type="entry name" value="Chorismate lyase-like"/>
    <property type="match status" value="1"/>
</dbReference>
<dbReference type="PRINTS" id="PR00035">
    <property type="entry name" value="HTHGNTR"/>
</dbReference>
<reference evidence="5 6" key="1">
    <citation type="submission" date="2015-09" db="EMBL/GenBank/DDBJ databases">
        <authorList>
            <consortium name="Pathogen Informatics"/>
        </authorList>
    </citation>
    <scope>NUCLEOTIDE SEQUENCE [LARGE SCALE GENOMIC DNA]</scope>
    <source>
        <strain evidence="5 6">2789STDY5834876</strain>
    </source>
</reference>
<keyword evidence="1" id="KW-0805">Transcription regulation</keyword>
<dbReference type="Pfam" id="PF00392">
    <property type="entry name" value="GntR"/>
    <property type="match status" value="1"/>
</dbReference>
<dbReference type="STRING" id="39482.ERS852491_00597"/>
<sequence>MDIDYFKETFQFSPESDSPLYEQLASYIKIQIQAGVLKPGDQMITETNLCNILNISRTTVRQCMDRLVDEGLLVRYRGRGSFIADPKMKRNINYLYNFTENMRELGAVPASVVIKSEVVEADQYIRDQLKLPPTQNKVFKLYRLRCANNEPILFEKAFIPYYLCERIEFFDFSTVSLYKVLSERYALNLYRATETIEAIIINKDEADLLKCAAKVPGYKIQRISYLDSGFVFEFTTSITRADKCVFQLELYRNTSASKSPIDIRRQVTLS</sequence>
<proteinExistence type="predicted"/>
<evidence type="ECO:0000313" key="6">
    <source>
        <dbReference type="Proteomes" id="UP000095544"/>
    </source>
</evidence>
<dbReference type="InterPro" id="IPR011663">
    <property type="entry name" value="UTRA"/>
</dbReference>
<dbReference type="AlphaFoldDB" id="A0A174A5Q1"/>
<dbReference type="Gene3D" id="3.40.1410.10">
    <property type="entry name" value="Chorismate lyase-like"/>
    <property type="match status" value="1"/>
</dbReference>
<dbReference type="Proteomes" id="UP000095544">
    <property type="component" value="Unassembled WGS sequence"/>
</dbReference>
<dbReference type="InterPro" id="IPR050679">
    <property type="entry name" value="Bact_HTH_transcr_reg"/>
</dbReference>
<evidence type="ECO:0000259" key="4">
    <source>
        <dbReference type="PROSITE" id="PS50949"/>
    </source>
</evidence>
<protein>
    <submittedName>
        <fullName evidence="5">HTH-type transcriptional repressor yvoA</fullName>
    </submittedName>
</protein>
<dbReference type="SUPFAM" id="SSF46785">
    <property type="entry name" value="Winged helix' DNA-binding domain"/>
    <property type="match status" value="1"/>
</dbReference>
<evidence type="ECO:0000256" key="2">
    <source>
        <dbReference type="ARBA" id="ARBA00023125"/>
    </source>
</evidence>
<keyword evidence="3" id="KW-0804">Transcription</keyword>
<dbReference type="GO" id="GO:0003677">
    <property type="term" value="F:DNA binding"/>
    <property type="evidence" value="ECO:0007669"/>
    <property type="project" value="UniProtKB-KW"/>
</dbReference>
<dbReference type="CDD" id="cd07377">
    <property type="entry name" value="WHTH_GntR"/>
    <property type="match status" value="1"/>
</dbReference>
<dbReference type="PANTHER" id="PTHR44846">
    <property type="entry name" value="MANNOSYL-D-GLYCERATE TRANSPORT/METABOLISM SYSTEM REPRESSOR MNGR-RELATED"/>
    <property type="match status" value="1"/>
</dbReference>
<name>A0A174A5Q1_9FIRM</name>
<gene>
    <name evidence="5" type="primary">yvoA_1</name>
    <name evidence="5" type="ORF">ERS852491_00597</name>
</gene>
<dbReference type="GO" id="GO:0045892">
    <property type="term" value="P:negative regulation of DNA-templated transcription"/>
    <property type="evidence" value="ECO:0007669"/>
    <property type="project" value="TreeGrafter"/>
</dbReference>
<dbReference type="SMART" id="SM00866">
    <property type="entry name" value="UTRA"/>
    <property type="match status" value="1"/>
</dbReference>
<evidence type="ECO:0000256" key="3">
    <source>
        <dbReference type="ARBA" id="ARBA00023163"/>
    </source>
</evidence>
<feature type="domain" description="HTH gntR-type" evidence="4">
    <location>
        <begin position="18"/>
        <end position="86"/>
    </location>
</feature>
<evidence type="ECO:0000313" key="5">
    <source>
        <dbReference type="EMBL" id="CUN83100.1"/>
    </source>
</evidence>
<dbReference type="Gene3D" id="1.10.10.10">
    <property type="entry name" value="Winged helix-like DNA-binding domain superfamily/Winged helix DNA-binding domain"/>
    <property type="match status" value="1"/>
</dbReference>
<evidence type="ECO:0000256" key="1">
    <source>
        <dbReference type="ARBA" id="ARBA00023015"/>
    </source>
</evidence>
<dbReference type="SMART" id="SM00345">
    <property type="entry name" value="HTH_GNTR"/>
    <property type="match status" value="1"/>
</dbReference>
<dbReference type="GO" id="GO:0003700">
    <property type="term" value="F:DNA-binding transcription factor activity"/>
    <property type="evidence" value="ECO:0007669"/>
    <property type="project" value="InterPro"/>
</dbReference>
<keyword evidence="2" id="KW-0238">DNA-binding</keyword>
<dbReference type="RefSeq" id="WP_050639348.1">
    <property type="nucleotide sequence ID" value="NZ_BAAACT010000069.1"/>
</dbReference>
<organism evidence="5 6">
    <name type="scientific">Faecalicatena contorta</name>
    <dbReference type="NCBI Taxonomy" id="39482"/>
    <lineage>
        <taxon>Bacteria</taxon>
        <taxon>Bacillati</taxon>
        <taxon>Bacillota</taxon>
        <taxon>Clostridia</taxon>
        <taxon>Lachnospirales</taxon>
        <taxon>Lachnospiraceae</taxon>
        <taxon>Faecalicatena</taxon>
    </lineage>
</organism>
<dbReference type="EMBL" id="CYZU01000004">
    <property type="protein sequence ID" value="CUN83100.1"/>
    <property type="molecule type" value="Genomic_DNA"/>
</dbReference>
<dbReference type="OrthoDB" id="1648691at2"/>
<dbReference type="Pfam" id="PF07702">
    <property type="entry name" value="UTRA"/>
    <property type="match status" value="1"/>
</dbReference>